<dbReference type="InterPro" id="IPR002328">
    <property type="entry name" value="ADH_Zn_CS"/>
</dbReference>
<dbReference type="InterPro" id="IPR020843">
    <property type="entry name" value="ER"/>
</dbReference>
<comment type="cofactor">
    <cofactor evidence="1 5">
        <name>Zn(2+)</name>
        <dbReference type="ChEBI" id="CHEBI:29105"/>
    </cofactor>
</comment>
<dbReference type="SUPFAM" id="SSF50129">
    <property type="entry name" value="GroES-like"/>
    <property type="match status" value="1"/>
</dbReference>
<protein>
    <submittedName>
        <fullName evidence="7">Alcohol dehydrogenase GroES domain protein</fullName>
    </submittedName>
</protein>
<reference evidence="7" key="1">
    <citation type="submission" date="2011-03" db="EMBL/GenBank/DDBJ databases">
        <title>Complete sequence of Sphingobacterium sp. 21.</title>
        <authorList>
            <consortium name="US DOE Joint Genome Institute"/>
            <person name="Lucas S."/>
            <person name="Copeland A."/>
            <person name="Lapidus A."/>
            <person name="Cheng J.-F."/>
            <person name="Goodwin L."/>
            <person name="Pitluck S."/>
            <person name="Davenport K."/>
            <person name="Detter J.C."/>
            <person name="Han C."/>
            <person name="Tapia R."/>
            <person name="Land M."/>
            <person name="Hauser L."/>
            <person name="Kyrpides N."/>
            <person name="Ivanova N."/>
            <person name="Ovchinnikova G."/>
            <person name="Pagani I."/>
            <person name="Siebers A.K."/>
            <person name="Allgaier M."/>
            <person name="Thelen M.P."/>
            <person name="Hugenholtz P."/>
            <person name="Woyke T."/>
        </authorList>
    </citation>
    <scope>NUCLEOTIDE SEQUENCE</scope>
    <source>
        <strain evidence="7">21</strain>
    </source>
</reference>
<keyword evidence="3 5" id="KW-0862">Zinc</keyword>
<dbReference type="PROSITE" id="PS00059">
    <property type="entry name" value="ADH_ZINC"/>
    <property type="match status" value="1"/>
</dbReference>
<sequence length="396" mass="42978">MKALCWNGVRDLKVERIPDPAIVNPKDAIVKVTMSSVCGSDLHLINGFVPSMKAGDVIGHEFIGEIVAIGKEVKGLQVGDRVVVVSVIGCGECHYCKQQTWSLCDNSNPNAGLQEKIYQYPTAGIFGYSHLFGGYAGSHAEFIRVPFAEYGAFKIPEDIPDTKAVFVSDGIPSGFMAAEMASIKPGDIVAVWGAGGVGQMAIQSAYLMGAEKVIAIDRFDYRLAAAATYSHAEVLNYEATDILEALKESTGGRGPDCCIDAVGMEAHTTGMEHYYDRSKQFLRLQSDRPAVLRQAITACRKGGTVSVVGVYAGLVDKIPMGLFLNKGLTMRGGQMHGQRYVPQLFEHIRNGKIDPSFLLTHPMSLEEGAYAYRVFNDKLDNCMRAVFIPSQSFVGD</sequence>
<dbReference type="PANTHER" id="PTHR42813">
    <property type="entry name" value="ZINC-TYPE ALCOHOL DEHYDROGENASE-LIKE"/>
    <property type="match status" value="1"/>
</dbReference>
<name>F4C7A1_SPHS2</name>
<dbReference type="KEGG" id="shg:Sph21_3800"/>
<organism evidence="7">
    <name type="scientific">Sphingobacterium sp. (strain 21)</name>
    <dbReference type="NCBI Taxonomy" id="743722"/>
    <lineage>
        <taxon>Bacteria</taxon>
        <taxon>Pseudomonadati</taxon>
        <taxon>Bacteroidota</taxon>
        <taxon>Sphingobacteriia</taxon>
        <taxon>Sphingobacteriales</taxon>
        <taxon>Sphingobacteriaceae</taxon>
        <taxon>Sphingobacterium</taxon>
    </lineage>
</organism>
<dbReference type="SMART" id="SM00829">
    <property type="entry name" value="PKS_ER"/>
    <property type="match status" value="1"/>
</dbReference>
<dbReference type="InterPro" id="IPR013154">
    <property type="entry name" value="ADH-like_N"/>
</dbReference>
<keyword evidence="4" id="KW-0560">Oxidoreductase</keyword>
<evidence type="ECO:0000256" key="5">
    <source>
        <dbReference type="RuleBase" id="RU361277"/>
    </source>
</evidence>
<dbReference type="Gene3D" id="3.90.180.10">
    <property type="entry name" value="Medium-chain alcohol dehydrogenases, catalytic domain"/>
    <property type="match status" value="1"/>
</dbReference>
<accession>F4C7A1</accession>
<dbReference type="EMBL" id="CP002584">
    <property type="protein sequence ID" value="ADZ80335.1"/>
    <property type="molecule type" value="Genomic_DNA"/>
</dbReference>
<dbReference type="InterPro" id="IPR011032">
    <property type="entry name" value="GroES-like_sf"/>
</dbReference>
<evidence type="ECO:0000256" key="3">
    <source>
        <dbReference type="ARBA" id="ARBA00022833"/>
    </source>
</evidence>
<dbReference type="CDD" id="cd08283">
    <property type="entry name" value="FDH_like_1"/>
    <property type="match status" value="1"/>
</dbReference>
<dbReference type="AlphaFoldDB" id="F4C7A1"/>
<evidence type="ECO:0000259" key="6">
    <source>
        <dbReference type="SMART" id="SM00829"/>
    </source>
</evidence>
<dbReference type="HOGENOM" id="CLU_026673_11_3_10"/>
<dbReference type="GO" id="GO:0008270">
    <property type="term" value="F:zinc ion binding"/>
    <property type="evidence" value="ECO:0007669"/>
    <property type="project" value="InterPro"/>
</dbReference>
<evidence type="ECO:0000256" key="4">
    <source>
        <dbReference type="ARBA" id="ARBA00023002"/>
    </source>
</evidence>
<comment type="similarity">
    <text evidence="5">Belongs to the zinc-containing alcohol dehydrogenase family.</text>
</comment>
<proteinExistence type="inferred from homology"/>
<feature type="domain" description="Enoyl reductase (ER)" evidence="6">
    <location>
        <begin position="8"/>
        <end position="353"/>
    </location>
</feature>
<dbReference type="eggNOG" id="COG1063">
    <property type="taxonomic scope" value="Bacteria"/>
</dbReference>
<dbReference type="InterPro" id="IPR036291">
    <property type="entry name" value="NAD(P)-bd_dom_sf"/>
</dbReference>
<dbReference type="SUPFAM" id="SSF51735">
    <property type="entry name" value="NAD(P)-binding Rossmann-fold domains"/>
    <property type="match status" value="1"/>
</dbReference>
<gene>
    <name evidence="7" type="ordered locus">Sph21_3800</name>
</gene>
<evidence type="ECO:0000256" key="1">
    <source>
        <dbReference type="ARBA" id="ARBA00001947"/>
    </source>
</evidence>
<dbReference type="Pfam" id="PF00107">
    <property type="entry name" value="ADH_zinc_N"/>
    <property type="match status" value="1"/>
</dbReference>
<evidence type="ECO:0000256" key="2">
    <source>
        <dbReference type="ARBA" id="ARBA00022723"/>
    </source>
</evidence>
<dbReference type="STRING" id="743722.Sph21_3800"/>
<dbReference type="Pfam" id="PF08240">
    <property type="entry name" value="ADH_N"/>
    <property type="match status" value="1"/>
</dbReference>
<keyword evidence="2 5" id="KW-0479">Metal-binding</keyword>
<dbReference type="PANTHER" id="PTHR42813:SF2">
    <property type="entry name" value="DEHYDROGENASE, ZINC-CONTAINING, PUTATIVE (AFU_ORTHOLOGUE AFUA_2G02810)-RELATED"/>
    <property type="match status" value="1"/>
</dbReference>
<dbReference type="PATRIC" id="fig|743722.3.peg.4058"/>
<evidence type="ECO:0000313" key="7">
    <source>
        <dbReference type="EMBL" id="ADZ80335.1"/>
    </source>
</evidence>
<dbReference type="InterPro" id="IPR013149">
    <property type="entry name" value="ADH-like_C"/>
</dbReference>
<dbReference type="GO" id="GO:0016616">
    <property type="term" value="F:oxidoreductase activity, acting on the CH-OH group of donors, NAD or NADP as acceptor"/>
    <property type="evidence" value="ECO:0007669"/>
    <property type="project" value="UniProtKB-ARBA"/>
</dbReference>
<dbReference type="Gene3D" id="3.40.50.720">
    <property type="entry name" value="NAD(P)-binding Rossmann-like Domain"/>
    <property type="match status" value="1"/>
</dbReference>